<reference evidence="8 9" key="2">
    <citation type="submission" date="2024-10" db="EMBL/GenBank/DDBJ databases">
        <authorList>
            <person name="Ryan C."/>
        </authorList>
    </citation>
    <scope>NUCLEOTIDE SEQUENCE [LARGE SCALE GENOMIC DNA]</scope>
</reference>
<dbReference type="GO" id="GO:0000166">
    <property type="term" value="F:nucleotide binding"/>
    <property type="evidence" value="ECO:0007669"/>
    <property type="project" value="UniProtKB-KW"/>
</dbReference>
<evidence type="ECO:0000259" key="7">
    <source>
        <dbReference type="Pfam" id="PF18052"/>
    </source>
</evidence>
<dbReference type="Gene3D" id="3.40.50.300">
    <property type="entry name" value="P-loop containing nucleotide triphosphate hydrolases"/>
    <property type="match status" value="1"/>
</dbReference>
<keyword evidence="5" id="KW-0611">Plant defense</keyword>
<reference evidence="9" key="1">
    <citation type="submission" date="2024-06" db="EMBL/GenBank/DDBJ databases">
        <authorList>
            <person name="Ryan C."/>
        </authorList>
    </citation>
    <scope>NUCLEOTIDE SEQUENCE [LARGE SCALE GENOMIC DNA]</scope>
</reference>
<keyword evidence="3" id="KW-0677">Repeat</keyword>
<evidence type="ECO:0000256" key="5">
    <source>
        <dbReference type="ARBA" id="ARBA00022821"/>
    </source>
</evidence>
<protein>
    <recommendedName>
        <fullName evidence="10">NB-ARC domain-containing protein</fullName>
    </recommendedName>
</protein>
<name>A0ABC8WC63_9POAL</name>
<feature type="domain" description="NB-ARC" evidence="6">
    <location>
        <begin position="173"/>
        <end position="330"/>
    </location>
</feature>
<evidence type="ECO:0000256" key="4">
    <source>
        <dbReference type="ARBA" id="ARBA00022741"/>
    </source>
</evidence>
<dbReference type="SUPFAM" id="SSF52540">
    <property type="entry name" value="P-loop containing nucleoside triphosphate hydrolases"/>
    <property type="match status" value="1"/>
</dbReference>
<organism evidence="8 9">
    <name type="scientific">Urochloa decumbens</name>
    <dbReference type="NCBI Taxonomy" id="240449"/>
    <lineage>
        <taxon>Eukaryota</taxon>
        <taxon>Viridiplantae</taxon>
        <taxon>Streptophyta</taxon>
        <taxon>Embryophyta</taxon>
        <taxon>Tracheophyta</taxon>
        <taxon>Spermatophyta</taxon>
        <taxon>Magnoliopsida</taxon>
        <taxon>Liliopsida</taxon>
        <taxon>Poales</taxon>
        <taxon>Poaceae</taxon>
        <taxon>PACMAD clade</taxon>
        <taxon>Panicoideae</taxon>
        <taxon>Panicodae</taxon>
        <taxon>Paniceae</taxon>
        <taxon>Melinidinae</taxon>
        <taxon>Urochloa</taxon>
    </lineage>
</organism>
<dbReference type="Proteomes" id="UP001497457">
    <property type="component" value="Chromosome 12b"/>
</dbReference>
<keyword evidence="4" id="KW-0547">Nucleotide-binding</keyword>
<sequence>MAMFLSSIFSELTSRSISFLIDKCTRSTSPPAVEETLSNLQRFLLRVQVIVEEADERHISNQAMLRQLSQLRKEMYRGYHTLDTFRCRGAHEENQVSPSFTPSIFSPVKRIRFSSDGSSSEHDQIRQVLGCLEAAIRDMSELVVFLSGCPRRCRQPYSMYLIVDHCMFGRQMEMARIMEFLLQEEVPTDGNPGVLPIIGRGKIGKSTLIEHACNDERVHDHFSLIMCFRQCGTRDERTVEALSDCDVIKHRSRATGEEKRVLVIIEVVGDMDEDTWRKFYFDCKHQVAGGSKIIVASRSDKIARLGTTQPLKVRHLTPEEYWYFLKVRTFGSTDTQDYPKVALIGMGLAHEMHMSFFGASVLIGLLKANFDARYWSMALARVKMCKRVNPLLYGEKWVDFWQGIEPINIRRVNKTSSEYLMIVYDYETGFVQDTAQNEGPQMSIRDVLFGSNNVRPRGRFEVVAWRSHIPPHYSYVWGCEVRRPQRMASRRKRIQQIQRLSSSCCLSRLQVEQNKYSSPFFFPPFPFGFLWCLE</sequence>
<evidence type="ECO:0008006" key="10">
    <source>
        <dbReference type="Google" id="ProtNLM"/>
    </source>
</evidence>
<dbReference type="Pfam" id="PF18052">
    <property type="entry name" value="Rx_N"/>
    <property type="match status" value="1"/>
</dbReference>
<gene>
    <name evidence="8" type="ORF">URODEC1_LOCUS12222</name>
</gene>
<evidence type="ECO:0000259" key="6">
    <source>
        <dbReference type="Pfam" id="PF00931"/>
    </source>
</evidence>
<dbReference type="InterPro" id="IPR002182">
    <property type="entry name" value="NB-ARC"/>
</dbReference>
<dbReference type="AlphaFoldDB" id="A0ABC8WC63"/>
<evidence type="ECO:0000313" key="8">
    <source>
        <dbReference type="EMBL" id="CAL4906702.1"/>
    </source>
</evidence>
<accession>A0ABC8WC63</accession>
<dbReference type="EMBL" id="OZ075122">
    <property type="protein sequence ID" value="CAL4906702.1"/>
    <property type="molecule type" value="Genomic_DNA"/>
</dbReference>
<keyword evidence="2" id="KW-0433">Leucine-rich repeat</keyword>
<dbReference type="InterPro" id="IPR027417">
    <property type="entry name" value="P-loop_NTPase"/>
</dbReference>
<comment type="similarity">
    <text evidence="1">Belongs to the disease resistance NB-LRR family.</text>
</comment>
<evidence type="ECO:0000256" key="2">
    <source>
        <dbReference type="ARBA" id="ARBA00022614"/>
    </source>
</evidence>
<evidence type="ECO:0000256" key="3">
    <source>
        <dbReference type="ARBA" id="ARBA00022737"/>
    </source>
</evidence>
<dbReference type="InterPro" id="IPR041118">
    <property type="entry name" value="Rx_N"/>
</dbReference>
<keyword evidence="9" id="KW-1185">Reference proteome</keyword>
<dbReference type="PANTHER" id="PTHR33377">
    <property type="entry name" value="OS10G0134700 PROTEIN-RELATED"/>
    <property type="match status" value="1"/>
</dbReference>
<evidence type="ECO:0000313" key="9">
    <source>
        <dbReference type="Proteomes" id="UP001497457"/>
    </source>
</evidence>
<feature type="domain" description="Disease resistance N-terminal" evidence="7">
    <location>
        <begin position="15"/>
        <end position="96"/>
    </location>
</feature>
<dbReference type="Pfam" id="PF00931">
    <property type="entry name" value="NB-ARC"/>
    <property type="match status" value="1"/>
</dbReference>
<proteinExistence type="inferred from homology"/>
<evidence type="ECO:0000256" key="1">
    <source>
        <dbReference type="ARBA" id="ARBA00008894"/>
    </source>
</evidence>
<dbReference type="PANTHER" id="PTHR33377:SF30">
    <property type="entry name" value="OS07G0117000 PROTEIN"/>
    <property type="match status" value="1"/>
</dbReference>
<dbReference type="GO" id="GO:0006952">
    <property type="term" value="P:defense response"/>
    <property type="evidence" value="ECO:0007669"/>
    <property type="project" value="UniProtKB-KW"/>
</dbReference>